<dbReference type="EMBL" id="AP024597">
    <property type="protein sequence ID" value="BCU70505.1"/>
    <property type="molecule type" value="Genomic_DNA"/>
</dbReference>
<dbReference type="Proteomes" id="UP000825123">
    <property type="component" value="Chromosome"/>
</dbReference>
<proteinExistence type="predicted"/>
<sequence length="46" mass="5660">MSLSNIYIIMEKRDEIELPEPLFCVTEDEFRKLKFKIQYLYNDKKS</sequence>
<organism evidence="1 2">
    <name type="scientific">Stygiolobus caldivivus</name>
    <dbReference type="NCBI Taxonomy" id="2824673"/>
    <lineage>
        <taxon>Archaea</taxon>
        <taxon>Thermoproteota</taxon>
        <taxon>Thermoprotei</taxon>
        <taxon>Sulfolobales</taxon>
        <taxon>Sulfolobaceae</taxon>
        <taxon>Stygiolobus</taxon>
    </lineage>
</organism>
<name>A0A8D5U7J0_9CREN</name>
<dbReference type="AlphaFoldDB" id="A0A8D5U7J0"/>
<accession>A0A8D5U7J0</accession>
<gene>
    <name evidence="1" type="ORF">KN1_18020</name>
</gene>
<protein>
    <submittedName>
        <fullName evidence="1">Uncharacterized protein</fullName>
    </submittedName>
</protein>
<dbReference type="KEGG" id="csty:KN1_18020"/>
<evidence type="ECO:0000313" key="2">
    <source>
        <dbReference type="Proteomes" id="UP000825123"/>
    </source>
</evidence>
<reference evidence="1 2" key="1">
    <citation type="submission" date="2021-04" db="EMBL/GenBank/DDBJ databases">
        <title>Complete genome sequence of Stygiolobus sp. KN-1.</title>
        <authorList>
            <person name="Nakamura K."/>
            <person name="Sakai H."/>
            <person name="Kurosawa N."/>
        </authorList>
    </citation>
    <scope>NUCLEOTIDE SEQUENCE [LARGE SCALE GENOMIC DNA]</scope>
    <source>
        <strain evidence="1 2">KN-1</strain>
    </source>
</reference>
<evidence type="ECO:0000313" key="1">
    <source>
        <dbReference type="EMBL" id="BCU70505.1"/>
    </source>
</evidence>
<keyword evidence="2" id="KW-1185">Reference proteome</keyword>